<evidence type="ECO:0000313" key="1">
    <source>
        <dbReference type="EMBL" id="GHH26840.1"/>
    </source>
</evidence>
<dbReference type="Gene3D" id="3.30.420.310">
    <property type="entry name" value="2-keto-3-deoxy-galactonokinase, C-terminal domain"/>
    <property type="match status" value="1"/>
</dbReference>
<comment type="caution">
    <text evidence="1">The sequence shown here is derived from an EMBL/GenBank/DDBJ whole genome shotgun (WGS) entry which is preliminary data.</text>
</comment>
<dbReference type="Pfam" id="PF05035">
    <property type="entry name" value="DGOK"/>
    <property type="match status" value="1"/>
</dbReference>
<dbReference type="EMBL" id="BNAQ01000020">
    <property type="protein sequence ID" value="GHH26840.1"/>
    <property type="molecule type" value="Genomic_DNA"/>
</dbReference>
<accession>A0ABQ3LUZ1</accession>
<dbReference type="InterPro" id="IPR042257">
    <property type="entry name" value="DGOK_C"/>
</dbReference>
<evidence type="ECO:0000313" key="2">
    <source>
        <dbReference type="Proteomes" id="UP000652430"/>
    </source>
</evidence>
<dbReference type="Gene3D" id="3.30.420.300">
    <property type="entry name" value="2-keto-3-deoxy-galactonokinase, substrate binding domain"/>
    <property type="match status" value="1"/>
</dbReference>
<dbReference type="InterPro" id="IPR042258">
    <property type="entry name" value="DGOK_N"/>
</dbReference>
<gene>
    <name evidence="1" type="primary">dgoK</name>
    <name evidence="1" type="ORF">GCM10008023_41910</name>
</gene>
<proteinExistence type="predicted"/>
<protein>
    <submittedName>
        <fullName evidence="1">MFS transporter</fullName>
    </submittedName>
</protein>
<organism evidence="1 2">
    <name type="scientific">Sphingomonas glacialis</name>
    <dbReference type="NCBI Taxonomy" id="658225"/>
    <lineage>
        <taxon>Bacteria</taxon>
        <taxon>Pseudomonadati</taxon>
        <taxon>Pseudomonadota</taxon>
        <taxon>Alphaproteobacteria</taxon>
        <taxon>Sphingomonadales</taxon>
        <taxon>Sphingomonadaceae</taxon>
        <taxon>Sphingomonas</taxon>
    </lineage>
</organism>
<name>A0ABQ3LUZ1_9SPHN</name>
<dbReference type="InterPro" id="IPR007729">
    <property type="entry name" value="DGOK"/>
</dbReference>
<keyword evidence="2" id="KW-1185">Reference proteome</keyword>
<dbReference type="Proteomes" id="UP000652430">
    <property type="component" value="Unassembled WGS sequence"/>
</dbReference>
<reference evidence="2" key="1">
    <citation type="journal article" date="2019" name="Int. J. Syst. Evol. Microbiol.">
        <title>The Global Catalogue of Microorganisms (GCM) 10K type strain sequencing project: providing services to taxonomists for standard genome sequencing and annotation.</title>
        <authorList>
            <consortium name="The Broad Institute Genomics Platform"/>
            <consortium name="The Broad Institute Genome Sequencing Center for Infectious Disease"/>
            <person name="Wu L."/>
            <person name="Ma J."/>
        </authorList>
    </citation>
    <scope>NUCLEOTIDE SEQUENCE [LARGE SCALE GENOMIC DNA]</scope>
    <source>
        <strain evidence="2">CGMCC 1.8957</strain>
    </source>
</reference>
<sequence>MSELAFIAIDWGTTNRRAYAIASDGAVIQTLRDDKGVLSVAAGSFVGEVAKIRKRLGDVPVLCAGMVGSTRGWVEAPYAQCPAGIDALVERLVWVEPGRTAIIPGVAQLHGRCDVMRGEEVQVLGAVVSGMAPGDALLCQPGTHSKWVRMKHGQIADFRTAMTGEMFALLRNHSLLGDFLKADVVAGPAFQEGLELATDNHLLSDLFGERAAVVLGQRDVDDTASRVSGLLIGSDVRDQVIAAGGTVYILADQALGALYAAAVTATGARPVMLDSHAAFLAGITAIWDTIDGH</sequence>